<dbReference type="AlphaFoldDB" id="A0A173WPQ2"/>
<name>A0A173WPQ2_9FIRM</name>
<reference evidence="2" key="2">
    <citation type="submission" date="2022-09" db="EMBL/GenBank/DDBJ databases">
        <title>Draft genome sequence of Coprococcus comes strain 31264.</title>
        <authorList>
            <person name="Atsushi H."/>
            <person name="Moriya O."/>
            <person name="Mitsuo S."/>
        </authorList>
    </citation>
    <scope>NUCLEOTIDE SEQUENCE</scope>
    <source>
        <strain evidence="2">JCM 31264</strain>
    </source>
</reference>
<accession>A0A173WPQ2</accession>
<protein>
    <submittedName>
        <fullName evidence="2">Uncharacterized protein</fullName>
    </submittedName>
</protein>
<gene>
    <name evidence="2" type="ORF">comes_04940</name>
    <name evidence="1" type="ORF">ERS852574_02311</name>
</gene>
<dbReference type="Proteomes" id="UP001145109">
    <property type="component" value="Unassembled WGS sequence"/>
</dbReference>
<proteinExistence type="predicted"/>
<dbReference type="Proteomes" id="UP000095727">
    <property type="component" value="Unassembled WGS sequence"/>
</dbReference>
<evidence type="ECO:0000313" key="4">
    <source>
        <dbReference type="Proteomes" id="UP001145109"/>
    </source>
</evidence>
<sequence length="67" mass="7813">MSDMHKMNKNNIFDFVLTLPAEGSVFFIPTFPHRPCPSRAQNRKFNIADQGMRVSNIYSLKCSFRME</sequence>
<organism evidence="2 4">
    <name type="scientific">Coprococcus comes</name>
    <dbReference type="NCBI Taxonomy" id="410072"/>
    <lineage>
        <taxon>Bacteria</taxon>
        <taxon>Bacillati</taxon>
        <taxon>Bacillota</taxon>
        <taxon>Clostridia</taxon>
        <taxon>Lachnospirales</taxon>
        <taxon>Lachnospiraceae</taxon>
        <taxon>Coprococcus</taxon>
    </lineage>
</organism>
<reference evidence="1 3" key="1">
    <citation type="submission" date="2015-09" db="EMBL/GenBank/DDBJ databases">
        <authorList>
            <consortium name="Pathogen Informatics"/>
        </authorList>
    </citation>
    <scope>NUCLEOTIDE SEQUENCE [LARGE SCALE GENOMIC DNA]</scope>
    <source>
        <strain evidence="1 3">2789STDY5834962</strain>
    </source>
</reference>
<evidence type="ECO:0000313" key="1">
    <source>
        <dbReference type="EMBL" id="CUN03988.1"/>
    </source>
</evidence>
<reference evidence="2" key="3">
    <citation type="submission" date="2022-11" db="EMBL/GenBank/DDBJ databases">
        <title>Draft genome sequence of Coprococcus comes strain 31264.</title>
        <authorList>
            <person name="Hisatomi A."/>
            <person name="Ohkuma M."/>
            <person name="Sakamoto M."/>
        </authorList>
    </citation>
    <scope>NUCLEOTIDE SEQUENCE</scope>
    <source>
        <strain evidence="2">JCM 31264</strain>
    </source>
</reference>
<dbReference type="EMBL" id="CYXR01000018">
    <property type="protein sequence ID" value="CUN03988.1"/>
    <property type="molecule type" value="Genomic_DNA"/>
</dbReference>
<evidence type="ECO:0000313" key="3">
    <source>
        <dbReference type="Proteomes" id="UP000095727"/>
    </source>
</evidence>
<evidence type="ECO:0000313" key="2">
    <source>
        <dbReference type="EMBL" id="GLG85949.1"/>
    </source>
</evidence>
<dbReference type="EMBL" id="BSCI01000002">
    <property type="protein sequence ID" value="GLG85949.1"/>
    <property type="molecule type" value="Genomic_DNA"/>
</dbReference>